<keyword evidence="6 10" id="KW-1133">Transmembrane helix</keyword>
<dbReference type="InterPro" id="IPR036019">
    <property type="entry name" value="MscL_channel"/>
</dbReference>
<evidence type="ECO:0000256" key="5">
    <source>
        <dbReference type="ARBA" id="ARBA00022692"/>
    </source>
</evidence>
<dbReference type="EMBL" id="CP059343">
    <property type="protein sequence ID" value="QMS55355.1"/>
    <property type="molecule type" value="Genomic_DNA"/>
</dbReference>
<evidence type="ECO:0000256" key="6">
    <source>
        <dbReference type="ARBA" id="ARBA00022989"/>
    </source>
</evidence>
<proteinExistence type="inferred from homology"/>
<dbReference type="PANTHER" id="PTHR30266">
    <property type="entry name" value="MECHANOSENSITIVE CHANNEL MSCL"/>
    <property type="match status" value="1"/>
</dbReference>
<dbReference type="PRINTS" id="PR01264">
    <property type="entry name" value="MECHCHANNEL"/>
</dbReference>
<evidence type="ECO:0000313" key="12">
    <source>
        <dbReference type="EMBL" id="QMS55355.1"/>
    </source>
</evidence>
<dbReference type="AlphaFoldDB" id="A0A7D7KYC0"/>
<dbReference type="InterPro" id="IPR037673">
    <property type="entry name" value="MSC/AndL"/>
</dbReference>
<comment type="similarity">
    <text evidence="2 10">Belongs to the MscL family.</text>
</comment>
<dbReference type="Gene3D" id="1.10.1200.120">
    <property type="entry name" value="Large-conductance mechanosensitive channel, MscL, domain 1"/>
    <property type="match status" value="1"/>
</dbReference>
<evidence type="ECO:0000256" key="9">
    <source>
        <dbReference type="ARBA" id="ARBA00023303"/>
    </source>
</evidence>
<sequence length="160" mass="16904">MHSLGTVSAMINGFKEFIMKGNVMDLAVAVIIGAAFAKIVNALVESVLMPAISAIVGSPNFDSFAVLTLRGNELKFGVLLTAIVNFLLIAAAVYFCLVMPMNKMIERRNRRLGIDPSEEEADPQTVLLTEIRDALTAGHTGTTAPGTATGRLEAPGNSAV</sequence>
<dbReference type="NCBIfam" id="TIGR00220">
    <property type="entry name" value="mscL"/>
    <property type="match status" value="1"/>
</dbReference>
<feature type="transmembrane region" description="Helical" evidence="10">
    <location>
        <begin position="76"/>
        <end position="101"/>
    </location>
</feature>
<keyword evidence="9 10" id="KW-0407">Ion channel</keyword>
<dbReference type="KEGG" id="kvr:CIB50_0000035"/>
<dbReference type="PANTHER" id="PTHR30266:SF2">
    <property type="entry name" value="LARGE-CONDUCTANCE MECHANOSENSITIVE CHANNEL"/>
    <property type="match status" value="1"/>
</dbReference>
<evidence type="ECO:0000256" key="2">
    <source>
        <dbReference type="ARBA" id="ARBA00007254"/>
    </source>
</evidence>
<evidence type="ECO:0000256" key="3">
    <source>
        <dbReference type="ARBA" id="ARBA00022448"/>
    </source>
</evidence>
<feature type="compositionally biased region" description="Low complexity" evidence="11">
    <location>
        <begin position="138"/>
        <end position="150"/>
    </location>
</feature>
<comment type="subcellular location">
    <subcellularLocation>
        <location evidence="1 10">Cell membrane</location>
        <topology evidence="1 10">Multi-pass membrane protein</topology>
    </subcellularLocation>
</comment>
<dbReference type="GO" id="GO:0008381">
    <property type="term" value="F:mechanosensitive monoatomic ion channel activity"/>
    <property type="evidence" value="ECO:0007669"/>
    <property type="project" value="UniProtKB-UniRule"/>
</dbReference>
<dbReference type="Pfam" id="PF01741">
    <property type="entry name" value="MscL"/>
    <property type="match status" value="1"/>
</dbReference>
<feature type="transmembrane region" description="Helical" evidence="10">
    <location>
        <begin position="26"/>
        <end position="56"/>
    </location>
</feature>
<dbReference type="InterPro" id="IPR001185">
    <property type="entry name" value="MS_channel"/>
</dbReference>
<dbReference type="SUPFAM" id="SSF81330">
    <property type="entry name" value="Gated mechanosensitive channel"/>
    <property type="match status" value="1"/>
</dbReference>
<comment type="subunit">
    <text evidence="10">Homopentamer.</text>
</comment>
<keyword evidence="8 10" id="KW-0472">Membrane</keyword>
<keyword evidence="5 10" id="KW-0812">Transmembrane</keyword>
<comment type="function">
    <text evidence="10">Channel that opens in response to stretch forces in the membrane lipid bilayer. May participate in the regulation of osmotic pressure changes within the cell.</text>
</comment>
<dbReference type="InterPro" id="IPR019823">
    <property type="entry name" value="Mechanosensitive_channel_CS"/>
</dbReference>
<gene>
    <name evidence="10 12" type="primary">mscL</name>
    <name evidence="12" type="ORF">CIB50_0000035</name>
</gene>
<feature type="region of interest" description="Disordered" evidence="11">
    <location>
        <begin position="138"/>
        <end position="160"/>
    </location>
</feature>
<evidence type="ECO:0000256" key="1">
    <source>
        <dbReference type="ARBA" id="ARBA00004651"/>
    </source>
</evidence>
<evidence type="ECO:0000313" key="13">
    <source>
        <dbReference type="Proteomes" id="UP000216825"/>
    </source>
</evidence>
<dbReference type="Proteomes" id="UP000216825">
    <property type="component" value="Chromosome"/>
</dbReference>
<evidence type="ECO:0000256" key="11">
    <source>
        <dbReference type="SAM" id="MobiDB-lite"/>
    </source>
</evidence>
<dbReference type="GO" id="GO:0005886">
    <property type="term" value="C:plasma membrane"/>
    <property type="evidence" value="ECO:0007669"/>
    <property type="project" value="UniProtKB-SubCell"/>
</dbReference>
<keyword evidence="3 10" id="KW-0813">Transport</keyword>
<protein>
    <recommendedName>
        <fullName evidence="10">Large-conductance mechanosensitive channel</fullName>
    </recommendedName>
</protein>
<dbReference type="PROSITE" id="PS01327">
    <property type="entry name" value="MSCL"/>
    <property type="match status" value="1"/>
</dbReference>
<name>A0A7D7KYC0_KOCVA</name>
<keyword evidence="7 10" id="KW-0406">Ion transport</keyword>
<evidence type="ECO:0000256" key="4">
    <source>
        <dbReference type="ARBA" id="ARBA00022475"/>
    </source>
</evidence>
<evidence type="ECO:0000256" key="10">
    <source>
        <dbReference type="HAMAP-Rule" id="MF_00115"/>
    </source>
</evidence>
<evidence type="ECO:0000256" key="7">
    <source>
        <dbReference type="ARBA" id="ARBA00023065"/>
    </source>
</evidence>
<reference evidence="12" key="1">
    <citation type="submission" date="2017-08" db="EMBL/GenBank/DDBJ databases">
        <authorList>
            <person name="Minaev M."/>
            <person name="Kurbakov K.A."/>
            <person name="Solodovnikova G.I."/>
            <person name="Kuznetsova O.A."/>
            <person name="Lisitsyn A.B."/>
        </authorList>
    </citation>
    <scope>NUCLEOTIDE SEQUENCE</scope>
    <source>
        <strain evidence="12">80</strain>
    </source>
</reference>
<keyword evidence="13" id="KW-1185">Reference proteome</keyword>
<evidence type="ECO:0000256" key="8">
    <source>
        <dbReference type="ARBA" id="ARBA00023136"/>
    </source>
</evidence>
<keyword evidence="4 10" id="KW-1003">Cell membrane</keyword>
<reference evidence="12" key="2">
    <citation type="submission" date="2020-07" db="EMBL/GenBank/DDBJ databases">
        <title>Genome of starter culture bacteria Kocuria salsicia reveals its technological properties and safety for usage in meat industry.</title>
        <authorList>
            <person name="Michael M."/>
            <person name="Konstantin K."/>
            <person name="Evgenii K."/>
            <person name="Galina S."/>
            <person name="Oksana K."/>
            <person name="Andrei L."/>
        </authorList>
    </citation>
    <scope>NUCLEOTIDE SEQUENCE [LARGE SCALE GENOMIC DNA]</scope>
    <source>
        <strain evidence="12">80</strain>
    </source>
</reference>
<organism evidence="12 13">
    <name type="scientific">Kocuria varians</name>
    <name type="common">Micrococcus varians</name>
    <dbReference type="NCBI Taxonomy" id="1272"/>
    <lineage>
        <taxon>Bacteria</taxon>
        <taxon>Bacillati</taxon>
        <taxon>Actinomycetota</taxon>
        <taxon>Actinomycetes</taxon>
        <taxon>Micrococcales</taxon>
        <taxon>Micrococcaceae</taxon>
        <taxon>Kocuria</taxon>
    </lineage>
</organism>
<accession>A0A7D7KYC0</accession>
<dbReference type="HAMAP" id="MF_00115">
    <property type="entry name" value="MscL"/>
    <property type="match status" value="1"/>
</dbReference>